<dbReference type="PANTHER" id="PTHR43378:SF2">
    <property type="entry name" value="UDP-3-O-ACYLGLUCOSAMINE N-ACYLTRANSFERASE 1, MITOCHONDRIAL-RELATED"/>
    <property type="match status" value="1"/>
</dbReference>
<dbReference type="RefSeq" id="WP_132318323.1">
    <property type="nucleotide sequence ID" value="NZ_FWZT01000007.1"/>
</dbReference>
<comment type="subunit">
    <text evidence="7">Homotrimer.</text>
</comment>
<keyword evidence="5 7" id="KW-0443">Lipid metabolism</keyword>
<dbReference type="GO" id="GO:0016020">
    <property type="term" value="C:membrane"/>
    <property type="evidence" value="ECO:0007669"/>
    <property type="project" value="GOC"/>
</dbReference>
<dbReference type="InterPro" id="IPR020573">
    <property type="entry name" value="UDP_GlcNAc_AcTrfase_non-rep"/>
</dbReference>
<protein>
    <recommendedName>
        <fullName evidence="7">UDP-3-O-acylglucosamine N-acyltransferase</fullName>
        <ecNumber evidence="7">2.3.1.191</ecNumber>
    </recommendedName>
</protein>
<comment type="pathway">
    <text evidence="7">Bacterial outer membrane biogenesis; LPS lipid A biosynthesis.</text>
</comment>
<comment type="function">
    <text evidence="7">Catalyzes the N-acylation of UDP-3-O-acylglucosamine using 3-hydroxyacyl-ACP as the acyl donor. Is involved in the biosynthesis of lipid A, a phosphorylated glycolipid that anchors the lipopolysaccharide to the outer membrane of the cell.</text>
</comment>
<dbReference type="Gene3D" id="2.160.10.10">
    <property type="entry name" value="Hexapeptide repeat proteins"/>
    <property type="match status" value="1"/>
</dbReference>
<evidence type="ECO:0000313" key="11">
    <source>
        <dbReference type="EMBL" id="SMF22273.1"/>
    </source>
</evidence>
<dbReference type="GO" id="GO:0009245">
    <property type="term" value="P:lipid A biosynthetic process"/>
    <property type="evidence" value="ECO:0007669"/>
    <property type="project" value="UniProtKB-UniRule"/>
</dbReference>
<feature type="coiled-coil region" evidence="8">
    <location>
        <begin position="315"/>
        <end position="349"/>
    </location>
</feature>
<evidence type="ECO:0000259" key="9">
    <source>
        <dbReference type="Pfam" id="PF04613"/>
    </source>
</evidence>
<evidence type="ECO:0000256" key="8">
    <source>
        <dbReference type="SAM" id="Coils"/>
    </source>
</evidence>
<dbReference type="EMBL" id="FWZT01000007">
    <property type="protein sequence ID" value="SMF22273.1"/>
    <property type="molecule type" value="Genomic_DNA"/>
</dbReference>
<evidence type="ECO:0000313" key="12">
    <source>
        <dbReference type="Proteomes" id="UP000192907"/>
    </source>
</evidence>
<dbReference type="InterPro" id="IPR011004">
    <property type="entry name" value="Trimer_LpxA-like_sf"/>
</dbReference>
<keyword evidence="12" id="KW-1185">Reference proteome</keyword>
<organism evidence="11 12">
    <name type="scientific">Pseudobacteriovorax antillogorgiicola</name>
    <dbReference type="NCBI Taxonomy" id="1513793"/>
    <lineage>
        <taxon>Bacteria</taxon>
        <taxon>Pseudomonadati</taxon>
        <taxon>Bdellovibrionota</taxon>
        <taxon>Oligoflexia</taxon>
        <taxon>Oligoflexales</taxon>
        <taxon>Pseudobacteriovoracaceae</taxon>
        <taxon>Pseudobacteriovorax</taxon>
    </lineage>
</organism>
<dbReference type="NCBIfam" id="TIGR01853">
    <property type="entry name" value="lipid_A_lpxD"/>
    <property type="match status" value="1"/>
</dbReference>
<dbReference type="InterPro" id="IPR018357">
    <property type="entry name" value="Hexapep_transf_CS"/>
</dbReference>
<proteinExistence type="inferred from homology"/>
<feature type="domain" description="UDP-3-O-[3-hydroxymyristoyl] glucosamine N-acyltransferase non-repeat region" evidence="9">
    <location>
        <begin position="23"/>
        <end position="89"/>
    </location>
</feature>
<dbReference type="NCBIfam" id="NF002060">
    <property type="entry name" value="PRK00892.1"/>
    <property type="match status" value="1"/>
</dbReference>
<accession>A0A1Y6BPB5</accession>
<keyword evidence="6 7" id="KW-0012">Acyltransferase</keyword>
<dbReference type="Proteomes" id="UP000192907">
    <property type="component" value="Unassembled WGS sequence"/>
</dbReference>
<evidence type="ECO:0000256" key="1">
    <source>
        <dbReference type="ARBA" id="ARBA00022516"/>
    </source>
</evidence>
<evidence type="ECO:0000256" key="4">
    <source>
        <dbReference type="ARBA" id="ARBA00022737"/>
    </source>
</evidence>
<dbReference type="AlphaFoldDB" id="A0A1Y6BPB5"/>
<gene>
    <name evidence="7" type="primary">lpxD</name>
    <name evidence="11" type="ORF">SAMN06296036_107178</name>
</gene>
<evidence type="ECO:0000256" key="7">
    <source>
        <dbReference type="HAMAP-Rule" id="MF_00523"/>
    </source>
</evidence>
<dbReference type="GO" id="GO:0016410">
    <property type="term" value="F:N-acyltransferase activity"/>
    <property type="evidence" value="ECO:0007669"/>
    <property type="project" value="InterPro"/>
</dbReference>
<dbReference type="CDD" id="cd03352">
    <property type="entry name" value="LbH_LpxD"/>
    <property type="match status" value="1"/>
</dbReference>
<keyword evidence="8" id="KW-0175">Coiled coil</keyword>
<dbReference type="InterPro" id="IPR007691">
    <property type="entry name" value="LpxD"/>
</dbReference>
<keyword evidence="3 7" id="KW-0808">Transferase</keyword>
<dbReference type="Gene3D" id="3.40.1390.10">
    <property type="entry name" value="MurE/MurF, N-terminal domain"/>
    <property type="match status" value="1"/>
</dbReference>
<name>A0A1Y6BPB5_9BACT</name>
<comment type="similarity">
    <text evidence="7">Belongs to the transferase hexapeptide repeat family. LpxD subfamily.</text>
</comment>
<dbReference type="Pfam" id="PF04613">
    <property type="entry name" value="LpxD"/>
    <property type="match status" value="1"/>
</dbReference>
<dbReference type="SUPFAM" id="SSF51161">
    <property type="entry name" value="Trimeric LpxA-like enzymes"/>
    <property type="match status" value="1"/>
</dbReference>
<feature type="domain" description="Mannose-1-phosphate guanyltransferase C-terminal" evidence="10">
    <location>
        <begin position="101"/>
        <end position="181"/>
    </location>
</feature>
<keyword evidence="1 7" id="KW-0444">Lipid biosynthesis</keyword>
<evidence type="ECO:0000256" key="2">
    <source>
        <dbReference type="ARBA" id="ARBA00022556"/>
    </source>
</evidence>
<dbReference type="EC" id="2.3.1.191" evidence="7"/>
<dbReference type="PROSITE" id="PS00101">
    <property type="entry name" value="HEXAPEP_TRANSFERASES"/>
    <property type="match status" value="1"/>
</dbReference>
<evidence type="ECO:0000256" key="3">
    <source>
        <dbReference type="ARBA" id="ARBA00022679"/>
    </source>
</evidence>
<keyword evidence="4 7" id="KW-0677">Repeat</keyword>
<dbReference type="PANTHER" id="PTHR43378">
    <property type="entry name" value="UDP-3-O-ACYLGLUCOSAMINE N-ACYLTRANSFERASE"/>
    <property type="match status" value="1"/>
</dbReference>
<dbReference type="InterPro" id="IPR056729">
    <property type="entry name" value="GMPPB_C"/>
</dbReference>
<evidence type="ECO:0000259" key="10">
    <source>
        <dbReference type="Pfam" id="PF25087"/>
    </source>
</evidence>
<dbReference type="GO" id="GO:0103118">
    <property type="term" value="F:UDP-3-O-[(3R)-3-hydroxyacyl]-glucosamine N-acyltransferase activity"/>
    <property type="evidence" value="ECO:0007669"/>
    <property type="project" value="UniProtKB-EC"/>
</dbReference>
<reference evidence="12" key="1">
    <citation type="submission" date="2017-04" db="EMBL/GenBank/DDBJ databases">
        <authorList>
            <person name="Varghese N."/>
            <person name="Submissions S."/>
        </authorList>
    </citation>
    <scope>NUCLEOTIDE SEQUENCE [LARGE SCALE GENOMIC DNA]</scope>
    <source>
        <strain evidence="12">RKEM611</strain>
    </source>
</reference>
<dbReference type="STRING" id="1513793.SAMN06296036_107178"/>
<feature type="active site" description="Proton acceptor" evidence="7">
    <location>
        <position position="239"/>
    </location>
</feature>
<dbReference type="Pfam" id="PF25087">
    <property type="entry name" value="GMPPB_C"/>
    <property type="match status" value="1"/>
</dbReference>
<dbReference type="UniPathway" id="UPA00973"/>
<evidence type="ECO:0000256" key="5">
    <source>
        <dbReference type="ARBA" id="ARBA00023098"/>
    </source>
</evidence>
<dbReference type="OrthoDB" id="5294785at2"/>
<keyword evidence="2 7" id="KW-0441">Lipid A biosynthesis</keyword>
<sequence length="358" mass="38197">MQLQEIASQLKIDVIWPEGADQNVDISGVAPIDGARTGTISFIADTKYLDLAKKTGASALITRDEIPNCPVPQLIHRDPHYAFARTANLFYQPDHGPNVISDKVEVHPSVQLGEHVTVYPFVCISPGAVIGDHVVLYPGVFIGADAIVGANSVLYANVVVGERCQVGERNIIHPNSVLGADGFGFAVGDGEIVKIPQTGIAKTEDDVELGACCTIDRAALGETVVKRGTKFDDHVHVGHNSTVGENCMFAAMVAIAGSTKIGNWCLAGGQAAVAGHIEVGDKVRIGAKAGIISSVEGGQMVMGFPEQPAMQWRRARAMERKLPEMAKKMKAMEARLAELEIQLGERKSSSNQEPPQEC</sequence>
<dbReference type="HAMAP" id="MF_00523">
    <property type="entry name" value="LpxD"/>
    <property type="match status" value="1"/>
</dbReference>
<comment type="catalytic activity">
    <reaction evidence="7">
        <text>a UDP-3-O-[(3R)-3-hydroxyacyl]-alpha-D-glucosamine + a (3R)-hydroxyacyl-[ACP] = a UDP-2-N,3-O-bis[(3R)-3-hydroxyacyl]-alpha-D-glucosamine + holo-[ACP] + H(+)</text>
        <dbReference type="Rhea" id="RHEA:53836"/>
        <dbReference type="Rhea" id="RHEA-COMP:9685"/>
        <dbReference type="Rhea" id="RHEA-COMP:9945"/>
        <dbReference type="ChEBI" id="CHEBI:15378"/>
        <dbReference type="ChEBI" id="CHEBI:64479"/>
        <dbReference type="ChEBI" id="CHEBI:78827"/>
        <dbReference type="ChEBI" id="CHEBI:137740"/>
        <dbReference type="ChEBI" id="CHEBI:137748"/>
        <dbReference type="EC" id="2.3.1.191"/>
    </reaction>
</comment>
<evidence type="ECO:0000256" key="6">
    <source>
        <dbReference type="ARBA" id="ARBA00023315"/>
    </source>
</evidence>